<dbReference type="EMBL" id="JAUJRV010000057">
    <property type="protein sequence ID" value="MDN7799809.1"/>
    <property type="molecule type" value="Genomic_DNA"/>
</dbReference>
<protein>
    <recommendedName>
        <fullName evidence="4">DNA primase</fullName>
    </recommendedName>
</protein>
<gene>
    <name evidence="2" type="ORF">QZM33_33315</name>
</gene>
<evidence type="ECO:0000313" key="3">
    <source>
        <dbReference type="Proteomes" id="UP001171620"/>
    </source>
</evidence>
<reference evidence="2" key="1">
    <citation type="submission" date="2023-07" db="EMBL/GenBank/DDBJ databases">
        <title>A collection of bacterial strains from the Burkholderia cepacia Research Laboratory and Repository.</title>
        <authorList>
            <person name="Lipuma J."/>
            <person name="Spilker T."/>
            <person name="Caverly L."/>
        </authorList>
    </citation>
    <scope>NUCLEOTIDE SEQUENCE</scope>
    <source>
        <strain evidence="2">AU44268</strain>
    </source>
</reference>
<feature type="region of interest" description="Disordered" evidence="1">
    <location>
        <begin position="155"/>
        <end position="190"/>
    </location>
</feature>
<proteinExistence type="predicted"/>
<dbReference type="AlphaFoldDB" id="A0AAW7TDW0"/>
<evidence type="ECO:0000313" key="2">
    <source>
        <dbReference type="EMBL" id="MDN7799809.1"/>
    </source>
</evidence>
<dbReference type="Proteomes" id="UP001171620">
    <property type="component" value="Unassembled WGS sequence"/>
</dbReference>
<accession>A0AAW7TDW0</accession>
<dbReference type="RefSeq" id="WP_155416591.1">
    <property type="nucleotide sequence ID" value="NZ_JAUJRV010000057.1"/>
</dbReference>
<comment type="caution">
    <text evidence="2">The sequence shown here is derived from an EMBL/GenBank/DDBJ whole genome shotgun (WGS) entry which is preliminary data.</text>
</comment>
<evidence type="ECO:0000256" key="1">
    <source>
        <dbReference type="SAM" id="MobiDB-lite"/>
    </source>
</evidence>
<sequence>MKYLTLIRAIALLHQHQRETKRVEHRGQVLEYIEVTPADIALANRIAHEVLGRTLDELPPQTRRLLTLLADWVKAECERRDEKREAFRFTRRDVRAATHWGDTQLKIHLARLVELEYVIAHRGRNGTFDYELLYSGDDDGRAHLSGLIEPESLTSAGTWSGQMDDRSGAGRPEVVARSGHENPPSSQTAQGAALDAVGFARGAVNSVGGSSLAVAAAERG</sequence>
<organism evidence="2 3">
    <name type="scientific">Burkholderia vietnamiensis</name>
    <dbReference type="NCBI Taxonomy" id="60552"/>
    <lineage>
        <taxon>Bacteria</taxon>
        <taxon>Pseudomonadati</taxon>
        <taxon>Pseudomonadota</taxon>
        <taxon>Betaproteobacteria</taxon>
        <taxon>Burkholderiales</taxon>
        <taxon>Burkholderiaceae</taxon>
        <taxon>Burkholderia</taxon>
        <taxon>Burkholderia cepacia complex</taxon>
    </lineage>
</organism>
<evidence type="ECO:0008006" key="4">
    <source>
        <dbReference type="Google" id="ProtNLM"/>
    </source>
</evidence>
<name>A0AAW7TDW0_BURVI</name>